<evidence type="ECO:0000259" key="2">
    <source>
        <dbReference type="Pfam" id="PF01266"/>
    </source>
</evidence>
<dbReference type="SUPFAM" id="SSF103025">
    <property type="entry name" value="Folate-binding domain"/>
    <property type="match status" value="1"/>
</dbReference>
<dbReference type="Gene3D" id="3.30.9.10">
    <property type="entry name" value="D-Amino Acid Oxidase, subunit A, domain 2"/>
    <property type="match status" value="1"/>
</dbReference>
<dbReference type="PANTHER" id="PTHR43757">
    <property type="entry name" value="AMINOMETHYLTRANSFERASE"/>
    <property type="match status" value="1"/>
</dbReference>
<organism evidence="6 7">
    <name type="scientific">Luteolibacter arcticus</name>
    <dbReference type="NCBI Taxonomy" id="1581411"/>
    <lineage>
        <taxon>Bacteria</taxon>
        <taxon>Pseudomonadati</taxon>
        <taxon>Verrucomicrobiota</taxon>
        <taxon>Verrucomicrobiia</taxon>
        <taxon>Verrucomicrobiales</taxon>
        <taxon>Verrucomicrobiaceae</taxon>
        <taxon>Luteolibacter</taxon>
    </lineage>
</organism>
<evidence type="ECO:0000259" key="4">
    <source>
        <dbReference type="Pfam" id="PF08669"/>
    </source>
</evidence>
<dbReference type="InterPro" id="IPR029043">
    <property type="entry name" value="GcvT/YgfZ_C"/>
</dbReference>
<dbReference type="RefSeq" id="WP_264486753.1">
    <property type="nucleotide sequence ID" value="NZ_JAPDDT010000003.1"/>
</dbReference>
<feature type="domain" description="Aminomethyltransferase C-terminal" evidence="4">
    <location>
        <begin position="740"/>
        <end position="822"/>
    </location>
</feature>
<dbReference type="Gene3D" id="2.40.30.110">
    <property type="entry name" value="Aminomethyltransferase beta-barrel domains"/>
    <property type="match status" value="1"/>
</dbReference>
<dbReference type="InterPro" id="IPR027266">
    <property type="entry name" value="TrmE/GcvT-like"/>
</dbReference>
<accession>A0ABT3GHM3</accession>
<dbReference type="InterPro" id="IPR036188">
    <property type="entry name" value="FAD/NAD-bd_sf"/>
</dbReference>
<dbReference type="SUPFAM" id="SSF51905">
    <property type="entry name" value="FAD/NAD(P)-binding domain"/>
    <property type="match status" value="1"/>
</dbReference>
<feature type="domain" description="FAD dependent oxidoreductase" evidence="2">
    <location>
        <begin position="26"/>
        <end position="389"/>
    </location>
</feature>
<sequence>METRYDNTPVRASFHASDFPFPKSARIVIVGGGIAGAGMAYHFAKAGWKDVHLLEQSKLASGTTWHSAGQVGQLRSSSAQTKVNKASTELFASLLADTGHDPGWLQCGGLQLASCTERLLQLQRNAAMAEVFGVEARLITPEQCREYYPMMHIADVIGGVHLPGDGRVLPGECTIALAKGAMQRGVAIHEGVRVTGLLHHKDSRGIKRITGVSTTQGEITAEWVVLAGNMWMRQLGLAAGIDIPVYPCEHHYVVTRPIDGVTRNSPCSRDPDAGLYFRALDDGGMKLGAFKKRSKPWQIGDAVPQDFSFGLLEPDWPDFAEPFAAHCHRLRGITRDDVVKFVNGPEAFTPDNNFLMGQPHATEGLFVLGGWNSAGIACSGGASKYAVEWIENGGMSLDLGSVDIRRFLPFQNGRAYLQERVSEVLGLHYQMAWPNRQMETSRGIRASGLYDRHRALNAVFVETAGWERPLAYAPVGIEPGIGYTFLRQNWQPWAEEESLACRGGVALLDQSTFAKFEASGPGALRLLQYLCGGNIDVPVGKTVYTGLFNAKGTFESDLTVIRTASEAFYLVTGTAQQSRDADWLLKHLPNDGSVSVRDVTEAINVVSVMGPQAFEVLAPLFDVTDFPFGTSREAIVADIPLRAVHISYVGEPGLELHVAKDRAGELWDHLMVAGGPHGIRPIGTHAINTLRIEKAFRAYGHELSAAETPLEAGLGFAVDWSKDFLGKEVLVAQKTEGVRKRLICLVLDEPEPLLWGGEPILWDGEPAGYTTSAAWSPTLGRSVALGYVKRSDRSILSAASVKQGSFAIHLFGRHHSAKPVTRAV</sequence>
<dbReference type="Gene3D" id="3.50.50.60">
    <property type="entry name" value="FAD/NAD(P)-binding domain"/>
    <property type="match status" value="1"/>
</dbReference>
<dbReference type="InterPro" id="IPR013977">
    <property type="entry name" value="GcvT_C"/>
</dbReference>
<comment type="caution">
    <text evidence="6">The sequence shown here is derived from an EMBL/GenBank/DDBJ whole genome shotgun (WGS) entry which is preliminary data.</text>
</comment>
<comment type="similarity">
    <text evidence="1">Belongs to the GcvT family.</text>
</comment>
<feature type="domain" description="GCVT N-terminal" evidence="3">
    <location>
        <begin position="449"/>
        <end position="722"/>
    </location>
</feature>
<dbReference type="Pfam" id="PF01571">
    <property type="entry name" value="GCV_T"/>
    <property type="match status" value="1"/>
</dbReference>
<reference evidence="6 7" key="1">
    <citation type="submission" date="2022-10" db="EMBL/GenBank/DDBJ databases">
        <title>Luteolibacter arcticus strain CCTCC AB 2014275, whole genome shotgun sequencing project.</title>
        <authorList>
            <person name="Zhao G."/>
            <person name="Shen L."/>
        </authorList>
    </citation>
    <scope>NUCLEOTIDE SEQUENCE [LARGE SCALE GENOMIC DNA]</scope>
    <source>
        <strain evidence="6 7">CCTCC AB 2014275</strain>
    </source>
</reference>
<keyword evidence="7" id="KW-1185">Reference proteome</keyword>
<evidence type="ECO:0000313" key="6">
    <source>
        <dbReference type="EMBL" id="MCW1922644.1"/>
    </source>
</evidence>
<dbReference type="EMBL" id="JAPDDT010000003">
    <property type="protein sequence ID" value="MCW1922644.1"/>
    <property type="molecule type" value="Genomic_DNA"/>
</dbReference>
<dbReference type="Pfam" id="PF08669">
    <property type="entry name" value="GCV_T_C"/>
    <property type="match status" value="1"/>
</dbReference>
<dbReference type="Gene3D" id="3.30.1360.120">
    <property type="entry name" value="Probable tRNA modification gtpase trme, domain 1"/>
    <property type="match status" value="1"/>
</dbReference>
<evidence type="ECO:0000259" key="5">
    <source>
        <dbReference type="Pfam" id="PF16350"/>
    </source>
</evidence>
<evidence type="ECO:0000259" key="3">
    <source>
        <dbReference type="Pfam" id="PF01571"/>
    </source>
</evidence>
<proteinExistence type="inferred from homology"/>
<dbReference type="Proteomes" id="UP001320876">
    <property type="component" value="Unassembled WGS sequence"/>
</dbReference>
<dbReference type="InterPro" id="IPR032503">
    <property type="entry name" value="FAO_M"/>
</dbReference>
<dbReference type="PANTHER" id="PTHR43757:SF15">
    <property type="entry name" value="PYRUVATE DEHYDROGENASE PHOSPHATASE REGULATORY SUBUNIT, MITOCHONDRIAL-LIKE"/>
    <property type="match status" value="1"/>
</dbReference>
<dbReference type="Gene3D" id="3.30.70.1400">
    <property type="entry name" value="Aminomethyltransferase beta-barrel domains"/>
    <property type="match status" value="1"/>
</dbReference>
<dbReference type="Pfam" id="PF01266">
    <property type="entry name" value="DAO"/>
    <property type="match status" value="1"/>
</dbReference>
<name>A0ABT3GHM3_9BACT</name>
<protein>
    <submittedName>
        <fullName evidence="6">FAD-dependent oxidoreductase</fullName>
    </submittedName>
</protein>
<gene>
    <name evidence="6" type="ORF">OKA05_08765</name>
</gene>
<dbReference type="SUPFAM" id="SSF54373">
    <property type="entry name" value="FAD-linked reductases, C-terminal domain"/>
    <property type="match status" value="1"/>
</dbReference>
<dbReference type="InterPro" id="IPR006076">
    <property type="entry name" value="FAD-dep_OxRdtase"/>
</dbReference>
<dbReference type="SUPFAM" id="SSF101790">
    <property type="entry name" value="Aminomethyltransferase beta-barrel domain"/>
    <property type="match status" value="1"/>
</dbReference>
<evidence type="ECO:0000313" key="7">
    <source>
        <dbReference type="Proteomes" id="UP001320876"/>
    </source>
</evidence>
<dbReference type="Pfam" id="PF16350">
    <property type="entry name" value="FAO_M"/>
    <property type="match status" value="1"/>
</dbReference>
<dbReference type="InterPro" id="IPR028896">
    <property type="entry name" value="GcvT/YgfZ/DmdA"/>
</dbReference>
<feature type="domain" description="FAD dependent oxidoreductase central" evidence="5">
    <location>
        <begin position="392"/>
        <end position="447"/>
    </location>
</feature>
<dbReference type="InterPro" id="IPR006222">
    <property type="entry name" value="GCVT_N"/>
</dbReference>
<evidence type="ECO:0000256" key="1">
    <source>
        <dbReference type="ARBA" id="ARBA00008609"/>
    </source>
</evidence>